<accession>A0ABW2JZW0</accession>
<dbReference type="Gene3D" id="1.10.10.10">
    <property type="entry name" value="Winged helix-like DNA-binding domain superfamily/Winged helix DNA-binding domain"/>
    <property type="match status" value="1"/>
</dbReference>
<feature type="domain" description="SIS" evidence="5">
    <location>
        <begin position="119"/>
        <end position="256"/>
    </location>
</feature>
<dbReference type="Pfam" id="PF01380">
    <property type="entry name" value="SIS"/>
    <property type="match status" value="1"/>
</dbReference>
<evidence type="ECO:0000313" key="6">
    <source>
        <dbReference type="EMBL" id="MFC7320010.1"/>
    </source>
</evidence>
<protein>
    <submittedName>
        <fullName evidence="6">MurR/RpiR family transcriptional regulator</fullName>
    </submittedName>
</protein>
<proteinExistence type="predicted"/>
<sequence>MNSLITIDDKQLTRKQRQIADVIKKRGTAVAYMTEQEVADQARVSIASVSRFWMMIGFKNFKDYKNEIKKKIEITPENKMKNFVDQIDDGDLFSQLIEQHFKNLVLTNNHFDNRQFNEALNTIASSSTVFIHAPASSEGLGDLLDFRLKRFGIHTERMAKSGHEIYESLLHLDSNSVIIIFQFVDILPETKVTLEYARECNAKTILITDRLVSEMGDAADYVLYAHRGEMWEFHTMVSPVALLEALVMGVGMAMKEESLEKLRVLNEVRKKYRHIVPK</sequence>
<dbReference type="SUPFAM" id="SSF53697">
    <property type="entry name" value="SIS domain"/>
    <property type="match status" value="1"/>
</dbReference>
<keyword evidence="1" id="KW-0805">Transcription regulation</keyword>
<dbReference type="PROSITE" id="PS51071">
    <property type="entry name" value="HTH_RPIR"/>
    <property type="match status" value="1"/>
</dbReference>
<keyword evidence="2" id="KW-0238">DNA-binding</keyword>
<dbReference type="InterPro" id="IPR046348">
    <property type="entry name" value="SIS_dom_sf"/>
</dbReference>
<dbReference type="InterPro" id="IPR035472">
    <property type="entry name" value="RpiR-like_SIS"/>
</dbReference>
<dbReference type="InterPro" id="IPR001347">
    <property type="entry name" value="SIS_dom"/>
</dbReference>
<dbReference type="SUPFAM" id="SSF46689">
    <property type="entry name" value="Homeodomain-like"/>
    <property type="match status" value="1"/>
</dbReference>
<dbReference type="Proteomes" id="UP001596494">
    <property type="component" value="Unassembled WGS sequence"/>
</dbReference>
<dbReference type="Gene3D" id="3.40.50.10490">
    <property type="entry name" value="Glucose-6-phosphate isomerase like protein, domain 1"/>
    <property type="match status" value="1"/>
</dbReference>
<dbReference type="RefSeq" id="WP_289217034.1">
    <property type="nucleotide sequence ID" value="NZ_JAPVRC010000011.1"/>
</dbReference>
<reference evidence="7" key="1">
    <citation type="journal article" date="2019" name="Int. J. Syst. Evol. Microbiol.">
        <title>The Global Catalogue of Microorganisms (GCM) 10K type strain sequencing project: providing services to taxonomists for standard genome sequencing and annotation.</title>
        <authorList>
            <consortium name="The Broad Institute Genomics Platform"/>
            <consortium name="The Broad Institute Genome Sequencing Center for Infectious Disease"/>
            <person name="Wu L."/>
            <person name="Ma J."/>
        </authorList>
    </citation>
    <scope>NUCLEOTIDE SEQUENCE [LARGE SCALE GENOMIC DNA]</scope>
    <source>
        <strain evidence="7">CCUG 73951</strain>
    </source>
</reference>
<dbReference type="CDD" id="cd05013">
    <property type="entry name" value="SIS_RpiR"/>
    <property type="match status" value="1"/>
</dbReference>
<keyword evidence="7" id="KW-1185">Reference proteome</keyword>
<dbReference type="PANTHER" id="PTHR30514">
    <property type="entry name" value="GLUCOKINASE"/>
    <property type="match status" value="1"/>
</dbReference>
<name>A0ABW2JZW0_9BACI</name>
<dbReference type="PROSITE" id="PS51464">
    <property type="entry name" value="SIS"/>
    <property type="match status" value="1"/>
</dbReference>
<evidence type="ECO:0000313" key="7">
    <source>
        <dbReference type="Proteomes" id="UP001596494"/>
    </source>
</evidence>
<evidence type="ECO:0000256" key="3">
    <source>
        <dbReference type="ARBA" id="ARBA00023163"/>
    </source>
</evidence>
<evidence type="ECO:0000256" key="1">
    <source>
        <dbReference type="ARBA" id="ARBA00023015"/>
    </source>
</evidence>
<feature type="domain" description="HTH rpiR-type" evidence="4">
    <location>
        <begin position="1"/>
        <end position="75"/>
    </location>
</feature>
<keyword evidence="3" id="KW-0804">Transcription</keyword>
<dbReference type="InterPro" id="IPR047640">
    <property type="entry name" value="RpiR-like"/>
</dbReference>
<gene>
    <name evidence="6" type="ORF">ACFQMN_03815</name>
</gene>
<dbReference type="PANTHER" id="PTHR30514:SF18">
    <property type="entry name" value="RPIR-FAMILY TRANSCRIPTIONAL REGULATOR"/>
    <property type="match status" value="1"/>
</dbReference>
<comment type="caution">
    <text evidence="6">The sequence shown here is derived from an EMBL/GenBank/DDBJ whole genome shotgun (WGS) entry which is preliminary data.</text>
</comment>
<organism evidence="6 7">
    <name type="scientific">Halobacillus campisalis</name>
    <dbReference type="NCBI Taxonomy" id="435909"/>
    <lineage>
        <taxon>Bacteria</taxon>
        <taxon>Bacillati</taxon>
        <taxon>Bacillota</taxon>
        <taxon>Bacilli</taxon>
        <taxon>Bacillales</taxon>
        <taxon>Bacillaceae</taxon>
        <taxon>Halobacillus</taxon>
    </lineage>
</organism>
<dbReference type="InterPro" id="IPR036388">
    <property type="entry name" value="WH-like_DNA-bd_sf"/>
</dbReference>
<evidence type="ECO:0000256" key="2">
    <source>
        <dbReference type="ARBA" id="ARBA00023125"/>
    </source>
</evidence>
<dbReference type="InterPro" id="IPR000281">
    <property type="entry name" value="HTH_RpiR"/>
</dbReference>
<dbReference type="InterPro" id="IPR009057">
    <property type="entry name" value="Homeodomain-like_sf"/>
</dbReference>
<dbReference type="Pfam" id="PF01418">
    <property type="entry name" value="HTH_6"/>
    <property type="match status" value="1"/>
</dbReference>
<evidence type="ECO:0000259" key="4">
    <source>
        <dbReference type="PROSITE" id="PS51071"/>
    </source>
</evidence>
<evidence type="ECO:0000259" key="5">
    <source>
        <dbReference type="PROSITE" id="PS51464"/>
    </source>
</evidence>
<dbReference type="EMBL" id="JBHTBY010000002">
    <property type="protein sequence ID" value="MFC7320010.1"/>
    <property type="molecule type" value="Genomic_DNA"/>
</dbReference>